<gene>
    <name evidence="3" type="ORF">FMM08_17140</name>
</gene>
<keyword evidence="1" id="KW-1133">Transmembrane helix</keyword>
<name>A0A5C8Z6Q3_9ACTN</name>
<evidence type="ECO:0000256" key="1">
    <source>
        <dbReference type="SAM" id="Phobius"/>
    </source>
</evidence>
<dbReference type="Pfam" id="PF14340">
    <property type="entry name" value="DUF4395"/>
    <property type="match status" value="1"/>
</dbReference>
<reference evidence="3 4" key="1">
    <citation type="submission" date="2019-07" db="EMBL/GenBank/DDBJ databases">
        <title>Quadrisphaera sp. strain DD2A genome sequencing and assembly.</title>
        <authorList>
            <person name="Kim I."/>
        </authorList>
    </citation>
    <scope>NUCLEOTIDE SEQUENCE [LARGE SCALE GENOMIC DNA]</scope>
    <source>
        <strain evidence="3 4">DD2A</strain>
    </source>
</reference>
<keyword evidence="1" id="KW-0472">Membrane</keyword>
<feature type="transmembrane region" description="Helical" evidence="1">
    <location>
        <begin position="119"/>
        <end position="140"/>
    </location>
</feature>
<evidence type="ECO:0000313" key="4">
    <source>
        <dbReference type="Proteomes" id="UP000321234"/>
    </source>
</evidence>
<feature type="transmembrane region" description="Helical" evidence="1">
    <location>
        <begin position="12"/>
        <end position="31"/>
    </location>
</feature>
<feature type="domain" description="DUF4395" evidence="2">
    <location>
        <begin position="8"/>
        <end position="144"/>
    </location>
</feature>
<protein>
    <submittedName>
        <fullName evidence="3">DUF4395 domain-containing protein</fullName>
    </submittedName>
</protein>
<proteinExistence type="predicted"/>
<keyword evidence="4" id="KW-1185">Reference proteome</keyword>
<dbReference type="InterPro" id="IPR025508">
    <property type="entry name" value="DUF4395"/>
</dbReference>
<dbReference type="EMBL" id="VKAC01000011">
    <property type="protein sequence ID" value="TXR52841.1"/>
    <property type="molecule type" value="Genomic_DNA"/>
</dbReference>
<evidence type="ECO:0000313" key="3">
    <source>
        <dbReference type="EMBL" id="TXR52841.1"/>
    </source>
</evidence>
<dbReference type="Proteomes" id="UP000321234">
    <property type="component" value="Unassembled WGS sequence"/>
</dbReference>
<evidence type="ECO:0000259" key="2">
    <source>
        <dbReference type="Pfam" id="PF14340"/>
    </source>
</evidence>
<feature type="transmembrane region" description="Helical" evidence="1">
    <location>
        <begin position="37"/>
        <end position="58"/>
    </location>
</feature>
<dbReference type="RefSeq" id="WP_147927608.1">
    <property type="nucleotide sequence ID" value="NZ_VKAC01000011.1"/>
</dbReference>
<comment type="caution">
    <text evidence="3">The sequence shown here is derived from an EMBL/GenBank/DDBJ whole genome shotgun (WGS) entry which is preliminary data.</text>
</comment>
<dbReference type="AlphaFoldDB" id="A0A5C8Z6Q3"/>
<keyword evidence="1" id="KW-0812">Transmembrane</keyword>
<dbReference type="OrthoDB" id="345402at2"/>
<sequence length="155" mass="15975">MHDAQGLDPRSPRFGAAITSVLLAVTLVLALTDGTQAAGVVLLAALAGLFAWGGFAGIRRHPYAALFRRFVRPRLEPPGELEDPAPPTFAQRVGLVITAAGVLLALVGVPFAAAAAAAAALVAALLNAAFDICLGCLLYVRLLRAGLVRSPRQTA</sequence>
<feature type="transmembrane region" description="Helical" evidence="1">
    <location>
        <begin position="93"/>
        <end position="113"/>
    </location>
</feature>
<organism evidence="3 4">
    <name type="scientific">Quadrisphaera setariae</name>
    <dbReference type="NCBI Taxonomy" id="2593304"/>
    <lineage>
        <taxon>Bacteria</taxon>
        <taxon>Bacillati</taxon>
        <taxon>Actinomycetota</taxon>
        <taxon>Actinomycetes</taxon>
        <taxon>Kineosporiales</taxon>
        <taxon>Kineosporiaceae</taxon>
        <taxon>Quadrisphaera</taxon>
    </lineage>
</organism>
<accession>A0A5C8Z6Q3</accession>